<name>A0ABW4VLH2_9BACT</name>
<accession>A0ABW4VLH2</accession>
<proteinExistence type="predicted"/>
<comment type="caution">
    <text evidence="2">The sequence shown here is derived from an EMBL/GenBank/DDBJ whole genome shotgun (WGS) entry which is preliminary data.</text>
</comment>
<feature type="transmembrane region" description="Helical" evidence="1">
    <location>
        <begin position="162"/>
        <end position="187"/>
    </location>
</feature>
<evidence type="ECO:0000313" key="2">
    <source>
        <dbReference type="EMBL" id="MFD2034385.1"/>
    </source>
</evidence>
<feature type="transmembrane region" description="Helical" evidence="1">
    <location>
        <begin position="208"/>
        <end position="228"/>
    </location>
</feature>
<gene>
    <name evidence="2" type="ORF">ACFSKL_06260</name>
</gene>
<feature type="transmembrane region" description="Helical" evidence="1">
    <location>
        <begin position="80"/>
        <end position="102"/>
    </location>
</feature>
<keyword evidence="1" id="KW-1133">Transmembrane helix</keyword>
<protein>
    <recommendedName>
        <fullName evidence="4">Prenyltransferase</fullName>
    </recommendedName>
</protein>
<organism evidence="2 3">
    <name type="scientific">Belliella marina</name>
    <dbReference type="NCBI Taxonomy" id="1644146"/>
    <lineage>
        <taxon>Bacteria</taxon>
        <taxon>Pseudomonadati</taxon>
        <taxon>Bacteroidota</taxon>
        <taxon>Cytophagia</taxon>
        <taxon>Cytophagales</taxon>
        <taxon>Cyclobacteriaceae</taxon>
        <taxon>Belliella</taxon>
    </lineage>
</organism>
<feature type="transmembrane region" description="Helical" evidence="1">
    <location>
        <begin position="139"/>
        <end position="156"/>
    </location>
</feature>
<evidence type="ECO:0008006" key="4">
    <source>
        <dbReference type="Google" id="ProtNLM"/>
    </source>
</evidence>
<evidence type="ECO:0000256" key="1">
    <source>
        <dbReference type="SAM" id="Phobius"/>
    </source>
</evidence>
<keyword evidence="3" id="KW-1185">Reference proteome</keyword>
<dbReference type="EMBL" id="JBHUHR010000015">
    <property type="protein sequence ID" value="MFD2034385.1"/>
    <property type="molecule type" value="Genomic_DNA"/>
</dbReference>
<keyword evidence="1" id="KW-0812">Transmembrane</keyword>
<dbReference type="Proteomes" id="UP001597361">
    <property type="component" value="Unassembled WGS sequence"/>
</dbReference>
<reference evidence="3" key="1">
    <citation type="journal article" date="2019" name="Int. J. Syst. Evol. Microbiol.">
        <title>The Global Catalogue of Microorganisms (GCM) 10K type strain sequencing project: providing services to taxonomists for standard genome sequencing and annotation.</title>
        <authorList>
            <consortium name="The Broad Institute Genomics Platform"/>
            <consortium name="The Broad Institute Genome Sequencing Center for Infectious Disease"/>
            <person name="Wu L."/>
            <person name="Ma J."/>
        </authorList>
    </citation>
    <scope>NUCLEOTIDE SEQUENCE [LARGE SCALE GENOMIC DNA]</scope>
    <source>
        <strain evidence="3">CGMCC 1.15180</strain>
    </source>
</reference>
<feature type="transmembrane region" description="Helical" evidence="1">
    <location>
        <begin position="42"/>
        <end position="59"/>
    </location>
</feature>
<feature type="transmembrane region" description="Helical" evidence="1">
    <location>
        <begin position="108"/>
        <end position="127"/>
    </location>
</feature>
<feature type="transmembrane region" description="Helical" evidence="1">
    <location>
        <begin position="12"/>
        <end position="36"/>
    </location>
</feature>
<dbReference type="RefSeq" id="WP_376884469.1">
    <property type="nucleotide sequence ID" value="NZ_JBHUHR010000015.1"/>
</dbReference>
<evidence type="ECO:0000313" key="3">
    <source>
        <dbReference type="Proteomes" id="UP001597361"/>
    </source>
</evidence>
<feature type="transmembrane region" description="Helical" evidence="1">
    <location>
        <begin position="234"/>
        <end position="253"/>
    </location>
</feature>
<sequence length="279" mass="32044">MVNSLKKFYSYLNFLSFDVVLGATAGMAFFAHLLGVFLIPEIYLILGLTVWIIYTLDHLMDAKKTKTQPSTPRHIFHFRYGNPIQFALVIAFLLVVFMLIFLPSLRFLIVPGIVLAGVITVSLALFYFFGRRTAFLKEFLIAIFYVLGITLAPFLLKDTQIPTPFFLLAAAYFLIAWINLLILSYLDRDSDQKDGFNSVLNWVTPRKLNTFILFLAILGILLSCYLLISQVSYFHIYTSILLLMLLIHVVYFLDNKKNKETIRKILEASFLLPLLVLLF</sequence>
<keyword evidence="1" id="KW-0472">Membrane</keyword>